<feature type="chain" id="PRO_5016682560" description="alpha-L-rhamnosidase" evidence="4">
    <location>
        <begin position="26"/>
        <end position="882"/>
    </location>
</feature>
<feature type="signal peptide" evidence="4">
    <location>
        <begin position="1"/>
        <end position="25"/>
    </location>
</feature>
<protein>
    <recommendedName>
        <fullName evidence="2">alpha-L-rhamnosidase</fullName>
        <ecNumber evidence="2">3.2.1.40</ecNumber>
    </recommendedName>
</protein>
<dbReference type="Proteomes" id="UP000254424">
    <property type="component" value="Unassembled WGS sequence"/>
</dbReference>
<dbReference type="PIRSF" id="PIRSF010631">
    <property type="entry name" value="A-rhamnsds"/>
    <property type="match status" value="1"/>
</dbReference>
<organism evidence="9 10">
    <name type="scientific">Bacteroides eggerthii</name>
    <dbReference type="NCBI Taxonomy" id="28111"/>
    <lineage>
        <taxon>Bacteria</taxon>
        <taxon>Pseudomonadati</taxon>
        <taxon>Bacteroidota</taxon>
        <taxon>Bacteroidia</taxon>
        <taxon>Bacteroidales</taxon>
        <taxon>Bacteroidaceae</taxon>
        <taxon>Bacteroides</taxon>
    </lineage>
</organism>
<proteinExistence type="predicted"/>
<dbReference type="Pfam" id="PF17390">
    <property type="entry name" value="Bac_rhamnosid_C"/>
    <property type="match status" value="1"/>
</dbReference>
<evidence type="ECO:0000259" key="6">
    <source>
        <dbReference type="Pfam" id="PF08531"/>
    </source>
</evidence>
<evidence type="ECO:0000256" key="4">
    <source>
        <dbReference type="SAM" id="SignalP"/>
    </source>
</evidence>
<dbReference type="InterPro" id="IPR013783">
    <property type="entry name" value="Ig-like_fold"/>
</dbReference>
<dbReference type="Pfam" id="PF25788">
    <property type="entry name" value="Ig_Rha78A_N"/>
    <property type="match status" value="1"/>
</dbReference>
<dbReference type="Gene3D" id="2.60.420.10">
    <property type="entry name" value="Maltose phosphorylase, domain 3"/>
    <property type="match status" value="1"/>
</dbReference>
<dbReference type="EC" id="3.2.1.40" evidence="2"/>
<dbReference type="OrthoDB" id="9766741at2"/>
<dbReference type="GO" id="GO:0005975">
    <property type="term" value="P:carbohydrate metabolic process"/>
    <property type="evidence" value="ECO:0007669"/>
    <property type="project" value="InterPro"/>
</dbReference>
<reference evidence="9 10" key="1">
    <citation type="submission" date="2018-06" db="EMBL/GenBank/DDBJ databases">
        <authorList>
            <consortium name="Pathogen Informatics"/>
            <person name="Doyle S."/>
        </authorList>
    </citation>
    <scope>NUCLEOTIDE SEQUENCE [LARGE SCALE GENOMIC DNA]</scope>
    <source>
        <strain evidence="9 10">NCTC11155</strain>
    </source>
</reference>
<dbReference type="Pfam" id="PF08531">
    <property type="entry name" value="Bac_rhamnosid_N"/>
    <property type="match status" value="1"/>
</dbReference>
<dbReference type="InterPro" id="IPR013737">
    <property type="entry name" value="Bac_rhamnosid_N"/>
</dbReference>
<dbReference type="Gene3D" id="2.60.40.10">
    <property type="entry name" value="Immunoglobulins"/>
    <property type="match status" value="1"/>
</dbReference>
<evidence type="ECO:0000259" key="5">
    <source>
        <dbReference type="Pfam" id="PF05592"/>
    </source>
</evidence>
<dbReference type="GO" id="GO:0030596">
    <property type="term" value="F:alpha-L-rhamnosidase activity"/>
    <property type="evidence" value="ECO:0007669"/>
    <property type="project" value="UniProtKB-EC"/>
</dbReference>
<comment type="catalytic activity">
    <reaction evidence="1">
        <text>Hydrolysis of terminal non-reducing alpha-L-rhamnose residues in alpha-L-rhamnosides.</text>
        <dbReference type="EC" id="3.2.1.40"/>
    </reaction>
</comment>
<dbReference type="Pfam" id="PF17389">
    <property type="entry name" value="Bac_rhamnosid6H"/>
    <property type="match status" value="1"/>
</dbReference>
<keyword evidence="4" id="KW-0732">Signal</keyword>
<evidence type="ECO:0000313" key="9">
    <source>
        <dbReference type="EMBL" id="SUV43540.1"/>
    </source>
</evidence>
<accession>A0A380ZAN8</accession>
<dbReference type="InterPro" id="IPR035398">
    <property type="entry name" value="Bac_rhamnosid_C"/>
</dbReference>
<dbReference type="GeneID" id="93069678"/>
<feature type="domain" description="Bacterial alpha-L-rhamnosidase N-terminal" evidence="6">
    <location>
        <begin position="167"/>
        <end position="338"/>
    </location>
</feature>
<evidence type="ECO:0000259" key="8">
    <source>
        <dbReference type="Pfam" id="PF17390"/>
    </source>
</evidence>
<dbReference type="PANTHER" id="PTHR33307">
    <property type="entry name" value="ALPHA-RHAMNOSIDASE (EUROFUNG)"/>
    <property type="match status" value="1"/>
</dbReference>
<dbReference type="AlphaFoldDB" id="A0A380ZAN8"/>
<dbReference type="RefSeq" id="WP_004292250.1">
    <property type="nucleotide sequence ID" value="NZ_CABKNQ010000017.1"/>
</dbReference>
<dbReference type="Gene3D" id="1.50.10.10">
    <property type="match status" value="1"/>
</dbReference>
<dbReference type="InterPro" id="IPR016007">
    <property type="entry name" value="Alpha_rhamnosid"/>
</dbReference>
<dbReference type="PANTHER" id="PTHR33307:SF6">
    <property type="entry name" value="ALPHA-RHAMNOSIDASE (EUROFUNG)-RELATED"/>
    <property type="match status" value="1"/>
</dbReference>
<dbReference type="Pfam" id="PF05592">
    <property type="entry name" value="Bac_rhamnosid"/>
    <property type="match status" value="1"/>
</dbReference>
<dbReference type="Gene3D" id="2.60.120.260">
    <property type="entry name" value="Galactose-binding domain-like"/>
    <property type="match status" value="2"/>
</dbReference>
<feature type="domain" description="Alpha-L-rhamnosidase C-terminal" evidence="8">
    <location>
        <begin position="800"/>
        <end position="877"/>
    </location>
</feature>
<evidence type="ECO:0000313" key="10">
    <source>
        <dbReference type="Proteomes" id="UP000254424"/>
    </source>
</evidence>
<dbReference type="InterPro" id="IPR008928">
    <property type="entry name" value="6-hairpin_glycosidase_sf"/>
</dbReference>
<name>A0A380ZAN8_9BACE</name>
<evidence type="ECO:0000256" key="1">
    <source>
        <dbReference type="ARBA" id="ARBA00001445"/>
    </source>
</evidence>
<evidence type="ECO:0000256" key="3">
    <source>
        <dbReference type="ARBA" id="ARBA00022801"/>
    </source>
</evidence>
<gene>
    <name evidence="9" type="ORF">NCTC11155_02936</name>
</gene>
<feature type="domain" description="Alpha-L-rhamnosidase six-hairpin glycosidase" evidence="7">
    <location>
        <begin position="472"/>
        <end position="797"/>
    </location>
</feature>
<sequence>MKILCKSALLFLLVAVIPLTGMATATNIDRIRCEYLKNPLGIDVATPRFTWEISAGHNGKQTACRLKVATSPQLLKRGKADVWKSRRVNTDIPRMVYQGPALQAHTRYYWQVEVWSNSRKLTSEIASFETAKLSITDWHDAKWISDTFDKEFRKAPLLRKSISLEEKNIKNARLYVSGVGYYEFFINGAHVSDRKLEPGYTHFDKRVLYSTYDVTSMLQHGENVLAAELGNGWLNIQSLSVWEFEKARWRMRPRMIAELRITYNDGTVQTIPTDRTWKTNSGACSFNNLYSGEVYDARLVHKGWTIPGFDDKKWMPAIEVEAPAKILTSQQMPPIRVVREVKPVSMRKIDDYTYIYDMGENMTGVCRLQVQGPTGTCVTLAHGELIHDDGTLNQGNIEIYFKREKNGLPQHVDPFERIQTDTYFLSGNGMETYEPRFTYHGFRYVEVASTRPLTLTQESLTGLCMHTDVEPVGNFACSNEILNKLVEASCNSYLGNLFSIPTDCPQREKNGWTADGYVGMDYGLLFYDGITVYEKWMNDFIDNQRERGDLSGIIPSSGWGYADWIGPVWDAALFIIPNNLYKYYGDTRAIEKMWDTCVRYLQYLEAREKDGKLTYGIGDWVFYKAKTDTHFTSTAFYWLDNVLMAKFADLTGHDGTKYRAKADNLKELINNEWFDAEKKMYANGTQAAQSVGLALGLVPEEHAQAVADNLVRMIRDNGHQLDFGMLGSKFVPAMLVKYGYADDAYKMIIRPEAPSWANWIHRGLTTLPETWVLDKDFKDASLNHAFLGDISAWMMNSLAGINPNPKKPGFAGIIIRPQFINGISWAKGEYRSVRGLIRSEWKREGNQIELNIIIPANTEAELQLRDKSVALKTGKNQLTINL</sequence>
<dbReference type="STRING" id="483216.BACEGG_03647"/>
<dbReference type="InterPro" id="IPR012341">
    <property type="entry name" value="6hp_glycosidase-like_sf"/>
</dbReference>
<evidence type="ECO:0000259" key="7">
    <source>
        <dbReference type="Pfam" id="PF17389"/>
    </source>
</evidence>
<dbReference type="EMBL" id="UFSX01000002">
    <property type="protein sequence ID" value="SUV43540.1"/>
    <property type="molecule type" value="Genomic_DNA"/>
</dbReference>
<dbReference type="InterPro" id="IPR035396">
    <property type="entry name" value="Bac_rhamnosid6H"/>
</dbReference>
<keyword evidence="3" id="KW-0378">Hydrolase</keyword>
<dbReference type="SUPFAM" id="SSF48208">
    <property type="entry name" value="Six-hairpin glycosidases"/>
    <property type="match status" value="1"/>
</dbReference>
<evidence type="ECO:0000256" key="2">
    <source>
        <dbReference type="ARBA" id="ARBA00012652"/>
    </source>
</evidence>
<dbReference type="InterPro" id="IPR008902">
    <property type="entry name" value="Rhamnosid_concanavalin"/>
</dbReference>
<feature type="domain" description="Alpha-L-rhamnosidase concanavalin-like" evidence="5">
    <location>
        <begin position="348"/>
        <end position="466"/>
    </location>
</feature>